<evidence type="ECO:0000256" key="4">
    <source>
        <dbReference type="ARBA" id="ARBA00022490"/>
    </source>
</evidence>
<keyword evidence="4 5" id="KW-0963">Cytoplasm</keyword>
<evidence type="ECO:0000256" key="1">
    <source>
        <dbReference type="ARBA" id="ARBA00004496"/>
    </source>
</evidence>
<organism evidence="9 10">
    <name type="scientific">Alkalicoccobacillus plakortidis</name>
    <dbReference type="NCBI Taxonomy" id="444060"/>
    <lineage>
        <taxon>Bacteria</taxon>
        <taxon>Bacillati</taxon>
        <taxon>Bacillota</taxon>
        <taxon>Bacilli</taxon>
        <taxon>Bacillales</taxon>
        <taxon>Bacillaceae</taxon>
        <taxon>Alkalicoccobacillus</taxon>
    </lineage>
</organism>
<dbReference type="Gene3D" id="1.10.10.10">
    <property type="entry name" value="Winged helix-like DNA-binding domain superfamily/Winged helix DNA-binding domain"/>
    <property type="match status" value="4"/>
</dbReference>
<evidence type="ECO:0000313" key="10">
    <source>
        <dbReference type="Proteomes" id="UP001203665"/>
    </source>
</evidence>
<dbReference type="InterPro" id="IPR036388">
    <property type="entry name" value="WH-like_DNA-bd_sf"/>
</dbReference>
<evidence type="ECO:0000259" key="8">
    <source>
        <dbReference type="Pfam" id="PF21982"/>
    </source>
</evidence>
<dbReference type="PANTHER" id="PTHR33602">
    <property type="entry name" value="REGULATORY PROTEIN RECX FAMILY PROTEIN"/>
    <property type="match status" value="1"/>
</dbReference>
<dbReference type="Pfam" id="PF21981">
    <property type="entry name" value="RecX_HTH3"/>
    <property type="match status" value="2"/>
</dbReference>
<gene>
    <name evidence="5 9" type="primary">recX</name>
    <name evidence="9" type="ORF">NDM98_15815</name>
</gene>
<evidence type="ECO:0000259" key="6">
    <source>
        <dbReference type="Pfam" id="PF02631"/>
    </source>
</evidence>
<dbReference type="Pfam" id="PF02631">
    <property type="entry name" value="RecX_HTH2"/>
    <property type="match status" value="1"/>
</dbReference>
<sequence>MAVISRITMQKRNKDRLNIYVSSGGKESFGFAVDQDVFVKYNLSKGLEIDEQQIKELVEEDEKKKTINLGLHYLSYRMRTVKEMTDYLEKKERQPEHIKAAIEKFKELGYLDDSSFASTYVRSKSATQIKGPLKLKQELTQKGVNKIVTEEAIDQFKEEDEIALIQKWVDKQTKKTARESMSAQKQKLFQQLRGKGFSSSLIQEVLEKMEPQEETDEQQALSYQAAKLERKYASKYTGKEYRIKMKQALYQKGFSIQSIEFYLDEHDREDVE</sequence>
<dbReference type="NCBIfam" id="NF010733">
    <property type="entry name" value="PRK14135.1"/>
    <property type="match status" value="1"/>
</dbReference>
<dbReference type="InterPro" id="IPR053926">
    <property type="entry name" value="RecX_HTH_1st"/>
</dbReference>
<keyword evidence="10" id="KW-1185">Reference proteome</keyword>
<comment type="subcellular location">
    <subcellularLocation>
        <location evidence="1 5">Cytoplasm</location>
    </subcellularLocation>
</comment>
<name>A0ABT0XM19_9BACI</name>
<evidence type="ECO:0000313" key="9">
    <source>
        <dbReference type="EMBL" id="MCM2676765.1"/>
    </source>
</evidence>
<feature type="domain" description="RecX second three-helical" evidence="6">
    <location>
        <begin position="112"/>
        <end position="152"/>
    </location>
</feature>
<dbReference type="PANTHER" id="PTHR33602:SF1">
    <property type="entry name" value="REGULATORY PROTEIN RECX FAMILY PROTEIN"/>
    <property type="match status" value="1"/>
</dbReference>
<feature type="domain" description="RecX first three-helical" evidence="8">
    <location>
        <begin position="68"/>
        <end position="104"/>
    </location>
</feature>
<comment type="caution">
    <text evidence="9">The sequence shown here is derived from an EMBL/GenBank/DDBJ whole genome shotgun (WGS) entry which is preliminary data.</text>
</comment>
<dbReference type="InterPro" id="IPR053925">
    <property type="entry name" value="RecX_HTH_3rd"/>
</dbReference>
<dbReference type="EMBL" id="JAMQJY010000002">
    <property type="protein sequence ID" value="MCM2676765.1"/>
    <property type="molecule type" value="Genomic_DNA"/>
</dbReference>
<dbReference type="Pfam" id="PF21982">
    <property type="entry name" value="RecX_HTH1"/>
    <property type="match status" value="1"/>
</dbReference>
<dbReference type="RefSeq" id="WP_251609770.1">
    <property type="nucleotide sequence ID" value="NZ_JAMQJY010000002.1"/>
</dbReference>
<dbReference type="InterPro" id="IPR003783">
    <property type="entry name" value="Regulatory_RecX"/>
</dbReference>
<comment type="function">
    <text evidence="5">Modulates RecA activity.</text>
</comment>
<evidence type="ECO:0000256" key="3">
    <source>
        <dbReference type="ARBA" id="ARBA00018111"/>
    </source>
</evidence>
<feature type="domain" description="RecX third three-helical" evidence="7">
    <location>
        <begin position="216"/>
        <end position="260"/>
    </location>
</feature>
<dbReference type="HAMAP" id="MF_01114">
    <property type="entry name" value="RecX"/>
    <property type="match status" value="1"/>
</dbReference>
<proteinExistence type="inferred from homology"/>
<protein>
    <recommendedName>
        <fullName evidence="3 5">Regulatory protein RecX</fullName>
    </recommendedName>
</protein>
<accession>A0ABT0XM19</accession>
<evidence type="ECO:0000256" key="5">
    <source>
        <dbReference type="HAMAP-Rule" id="MF_01114"/>
    </source>
</evidence>
<evidence type="ECO:0000256" key="2">
    <source>
        <dbReference type="ARBA" id="ARBA00009695"/>
    </source>
</evidence>
<evidence type="ECO:0000259" key="7">
    <source>
        <dbReference type="Pfam" id="PF21981"/>
    </source>
</evidence>
<reference evidence="9" key="1">
    <citation type="submission" date="2022-06" db="EMBL/GenBank/DDBJ databases">
        <title>Alkalicoccobacillus porphyridii sp. nov., isolated from a marine red alga, Porphyridium purpureum and reclassification of Shouchella plakortidis and Shouchella gibsonii as Alkalicoccobacillus plakortidis comb. nov. and Alkalicoccobacillus gibsonii comb. nov.</title>
        <authorList>
            <person name="Kim K.H."/>
            <person name="Lee J.K."/>
            <person name="Han D.M."/>
            <person name="Baek J.H."/>
            <person name="Jeon C.O."/>
        </authorList>
    </citation>
    <scope>NUCLEOTIDE SEQUENCE</scope>
    <source>
        <strain evidence="9">DSM 19153</strain>
    </source>
</reference>
<dbReference type="InterPro" id="IPR053924">
    <property type="entry name" value="RecX_HTH_2nd"/>
</dbReference>
<feature type="domain" description="RecX third three-helical" evidence="7">
    <location>
        <begin position="159"/>
        <end position="206"/>
    </location>
</feature>
<dbReference type="Proteomes" id="UP001203665">
    <property type="component" value="Unassembled WGS sequence"/>
</dbReference>
<comment type="similarity">
    <text evidence="2 5">Belongs to the RecX family.</text>
</comment>